<dbReference type="GO" id="GO:0020037">
    <property type="term" value="F:heme binding"/>
    <property type="evidence" value="ECO:0007669"/>
    <property type="project" value="InterPro"/>
</dbReference>
<feature type="chain" id="PRO_5018239685" description="Cytochrome c domain-containing protein" evidence="5">
    <location>
        <begin position="26"/>
        <end position="641"/>
    </location>
</feature>
<evidence type="ECO:0000256" key="4">
    <source>
        <dbReference type="PROSITE-ProRule" id="PRU00433"/>
    </source>
</evidence>
<dbReference type="InParanoid" id="A0A3N0V9B4"/>
<evidence type="ECO:0000313" key="8">
    <source>
        <dbReference type="Proteomes" id="UP000282106"/>
    </source>
</evidence>
<dbReference type="InterPro" id="IPR036909">
    <property type="entry name" value="Cyt_c-like_dom_sf"/>
</dbReference>
<accession>A0A3N0V9B4</accession>
<comment type="caution">
    <text evidence="7">The sequence shown here is derived from an EMBL/GenBank/DDBJ whole genome shotgun (WGS) entry which is preliminary data.</text>
</comment>
<sequence length="641" mass="69345">MKMRNLSLGAATAVFPLLFACGASTDGAPLGSSVTPSAAEQPALSVPVILDQGWTAEELATWMNTSTGSRLLPWTWAQALEQPKGTGMFMNPDYLYDVYKMPLRTLPDGMVLPRGFALNATDDTDYGITKLRWKAGQSTTEPWLGVNCSGCHSADIRYNGKAVTVNGGATLADTFLFFKTMTEALEATRDDAARFERFAKRVLGASDSDSNRRMLRASMEVIIEERMNALFALAKNDVAGGPGRIDATGLVLNAWQNVLHSKEPTYNPNDAPTSFPALWNVPQMDHLQSSGFAPSLNLLDSNGYRFNPLFFAGDIGVVMGDFGDVVSTPFPANLKGFKSSIDFKTLLTFGDLLNRLKSPAWPSDVFGAPDAALVAQGEALFDSKGCSGCHMELSRDDLETPVLTTLVPLKGENAIGTDKWMACNTYQFTMQSGDLEGMPILPDGTPSGGGIIGNRNKVGDVQATAVLLIILGQIDKFVSGTLNSYVGGLRQTGFLPLPGESSLQLLNRITTSGFTMQDEPLPPADKKARGEACLASDHRWLAYRARPLNGVWSTAPYLHSGSVPTLYDLLSPESERPKMFWTGTEQFDPVKVGYLTDKSVPGNSFLMDTGIQGNLNTGHNFPKQGLTDVERKALVEYLKTL</sequence>
<reference evidence="7 8" key="1">
    <citation type="submission" date="2018-10" db="EMBL/GenBank/DDBJ databases">
        <authorList>
            <person name="Chen W.-M."/>
        </authorList>
    </citation>
    <scope>NUCLEOTIDE SEQUENCE [LARGE SCALE GENOMIC DNA]</scope>
    <source>
        <strain evidence="7 8">THS-13</strain>
    </source>
</reference>
<evidence type="ECO:0000313" key="7">
    <source>
        <dbReference type="EMBL" id="ROH89387.1"/>
    </source>
</evidence>
<keyword evidence="5" id="KW-0732">Signal</keyword>
<keyword evidence="2 4" id="KW-0479">Metal-binding</keyword>
<gene>
    <name evidence="7" type="ORF">ED208_09585</name>
</gene>
<evidence type="ECO:0000259" key="6">
    <source>
        <dbReference type="PROSITE" id="PS51007"/>
    </source>
</evidence>
<dbReference type="EMBL" id="RJVO01000004">
    <property type="protein sequence ID" value="ROH89387.1"/>
    <property type="molecule type" value="Genomic_DNA"/>
</dbReference>
<dbReference type="AlphaFoldDB" id="A0A3N0V9B4"/>
<dbReference type="InterPro" id="IPR009056">
    <property type="entry name" value="Cyt_c-like_dom"/>
</dbReference>
<dbReference type="Gene3D" id="1.10.760.10">
    <property type="entry name" value="Cytochrome c-like domain"/>
    <property type="match status" value="1"/>
</dbReference>
<dbReference type="GO" id="GO:0046872">
    <property type="term" value="F:metal ion binding"/>
    <property type="evidence" value="ECO:0007669"/>
    <property type="project" value="UniProtKB-KW"/>
</dbReference>
<dbReference type="PROSITE" id="PS51257">
    <property type="entry name" value="PROKAR_LIPOPROTEIN"/>
    <property type="match status" value="1"/>
</dbReference>
<dbReference type="PROSITE" id="PS51007">
    <property type="entry name" value="CYTC"/>
    <property type="match status" value="1"/>
</dbReference>
<feature type="signal peptide" evidence="5">
    <location>
        <begin position="1"/>
        <end position="25"/>
    </location>
</feature>
<proteinExistence type="predicted"/>
<keyword evidence="8" id="KW-1185">Reference proteome</keyword>
<dbReference type="InterPro" id="IPR051395">
    <property type="entry name" value="Cytochrome_c_Peroxidase/MauG"/>
</dbReference>
<dbReference type="GO" id="GO:0009055">
    <property type="term" value="F:electron transfer activity"/>
    <property type="evidence" value="ECO:0007669"/>
    <property type="project" value="InterPro"/>
</dbReference>
<dbReference type="PANTHER" id="PTHR30600">
    <property type="entry name" value="CYTOCHROME C PEROXIDASE-RELATED"/>
    <property type="match status" value="1"/>
</dbReference>
<dbReference type="SUPFAM" id="SSF46626">
    <property type="entry name" value="Cytochrome c"/>
    <property type="match status" value="1"/>
</dbReference>
<evidence type="ECO:0000256" key="3">
    <source>
        <dbReference type="ARBA" id="ARBA00023004"/>
    </source>
</evidence>
<dbReference type="NCBIfam" id="NF040606">
    <property type="entry name" value="CytoC_perox"/>
    <property type="match status" value="1"/>
</dbReference>
<dbReference type="Pfam" id="PF21419">
    <property type="entry name" value="RoxA-like_Cyt-c"/>
    <property type="match status" value="1"/>
</dbReference>
<keyword evidence="3 4" id="KW-0408">Iron</keyword>
<dbReference type="InterPro" id="IPR047758">
    <property type="entry name" value="CytoC_perox"/>
</dbReference>
<dbReference type="GO" id="GO:0004130">
    <property type="term" value="F:cytochrome-c peroxidase activity"/>
    <property type="evidence" value="ECO:0007669"/>
    <property type="project" value="TreeGrafter"/>
</dbReference>
<dbReference type="PANTHER" id="PTHR30600:SF9">
    <property type="entry name" value="BLR7738 PROTEIN"/>
    <property type="match status" value="1"/>
</dbReference>
<organism evidence="7 8">
    <name type="scientific">Stagnimonas aquatica</name>
    <dbReference type="NCBI Taxonomy" id="2689987"/>
    <lineage>
        <taxon>Bacteria</taxon>
        <taxon>Pseudomonadati</taxon>
        <taxon>Pseudomonadota</taxon>
        <taxon>Gammaproteobacteria</taxon>
        <taxon>Nevskiales</taxon>
        <taxon>Nevskiaceae</taxon>
        <taxon>Stagnimonas</taxon>
    </lineage>
</organism>
<evidence type="ECO:0000256" key="2">
    <source>
        <dbReference type="ARBA" id="ARBA00022723"/>
    </source>
</evidence>
<keyword evidence="1 4" id="KW-0349">Heme</keyword>
<feature type="domain" description="Cytochrome c" evidence="6">
    <location>
        <begin position="372"/>
        <end position="641"/>
    </location>
</feature>
<evidence type="ECO:0000256" key="5">
    <source>
        <dbReference type="SAM" id="SignalP"/>
    </source>
</evidence>
<evidence type="ECO:0000256" key="1">
    <source>
        <dbReference type="ARBA" id="ARBA00022617"/>
    </source>
</evidence>
<dbReference type="RefSeq" id="WP_123211684.1">
    <property type="nucleotide sequence ID" value="NZ_RJVO01000004.1"/>
</dbReference>
<name>A0A3N0V9B4_9GAMM</name>
<protein>
    <recommendedName>
        <fullName evidence="6">Cytochrome c domain-containing protein</fullName>
    </recommendedName>
</protein>
<dbReference type="Proteomes" id="UP000282106">
    <property type="component" value="Unassembled WGS sequence"/>
</dbReference>